<evidence type="ECO:0000256" key="6">
    <source>
        <dbReference type="HAMAP-Rule" id="MF_00361"/>
    </source>
</evidence>
<dbReference type="EMBL" id="CAXIXY010000005">
    <property type="protein sequence ID" value="CAL2089176.1"/>
    <property type="molecule type" value="Genomic_DNA"/>
</dbReference>
<gene>
    <name evidence="6 7" type="primary">nadK</name>
    <name evidence="7" type="ORF">T190607A01A_30268</name>
</gene>
<evidence type="ECO:0000313" key="7">
    <source>
        <dbReference type="EMBL" id="CAL2089176.1"/>
    </source>
</evidence>
<feature type="binding site" evidence="6">
    <location>
        <position position="180"/>
    </location>
    <ligand>
        <name>NAD(+)</name>
        <dbReference type="ChEBI" id="CHEBI:57540"/>
    </ligand>
</feature>
<comment type="caution">
    <text evidence="6">Lacks conserved residue(s) required for the propagation of feature annotation.</text>
</comment>
<dbReference type="InterPro" id="IPR002504">
    <property type="entry name" value="NADK"/>
</dbReference>
<comment type="subcellular location">
    <subcellularLocation>
        <location evidence="6">Cytoplasm</location>
    </subcellularLocation>
</comment>
<dbReference type="InterPro" id="IPR017438">
    <property type="entry name" value="ATP-NAD_kinase_N"/>
</dbReference>
<keyword evidence="2 6" id="KW-0418">Kinase</keyword>
<keyword evidence="6" id="KW-0547">Nucleotide-binding</keyword>
<keyword evidence="4 6" id="KW-0520">NAD</keyword>
<keyword evidence="8" id="KW-1185">Reference proteome</keyword>
<dbReference type="SUPFAM" id="SSF111331">
    <property type="entry name" value="NAD kinase/diacylglycerol kinase-like"/>
    <property type="match status" value="1"/>
</dbReference>
<dbReference type="PANTHER" id="PTHR20275:SF0">
    <property type="entry name" value="NAD KINASE"/>
    <property type="match status" value="1"/>
</dbReference>
<evidence type="ECO:0000256" key="2">
    <source>
        <dbReference type="ARBA" id="ARBA00022777"/>
    </source>
</evidence>
<dbReference type="Pfam" id="PF01513">
    <property type="entry name" value="NAD_kinase"/>
    <property type="match status" value="1"/>
</dbReference>
<feature type="binding site" evidence="6">
    <location>
        <begin position="191"/>
        <end position="196"/>
    </location>
    <ligand>
        <name>NAD(+)</name>
        <dbReference type="ChEBI" id="CHEBI:57540"/>
    </ligand>
</feature>
<comment type="catalytic activity">
    <reaction evidence="5 6">
        <text>NAD(+) + ATP = ADP + NADP(+) + H(+)</text>
        <dbReference type="Rhea" id="RHEA:18629"/>
        <dbReference type="ChEBI" id="CHEBI:15378"/>
        <dbReference type="ChEBI" id="CHEBI:30616"/>
        <dbReference type="ChEBI" id="CHEBI:57540"/>
        <dbReference type="ChEBI" id="CHEBI:58349"/>
        <dbReference type="ChEBI" id="CHEBI:456216"/>
        <dbReference type="EC" id="2.7.1.23"/>
    </reaction>
</comment>
<dbReference type="PANTHER" id="PTHR20275">
    <property type="entry name" value="NAD KINASE"/>
    <property type="match status" value="1"/>
</dbReference>
<evidence type="ECO:0000256" key="4">
    <source>
        <dbReference type="ARBA" id="ARBA00023027"/>
    </source>
</evidence>
<proteinExistence type="inferred from homology"/>
<feature type="active site" description="Proton acceptor" evidence="6">
    <location>
        <position position="75"/>
    </location>
</feature>
<comment type="similarity">
    <text evidence="6">Belongs to the NAD kinase family.</text>
</comment>
<sequence>MKKVAIYAQSYSVSSEKEIKTLIKVLEKYNTVIFIEKDFYNLLSKHDILNKKYPVFGSFDDLSESFDALFSVGGDGTILRAVTYVRDLNIPILGINSGRLGFLATVQKKEIKEAIALLMEGKYSIQERTLLQLKTIPETNTFSEVNFALNEITIARRNTTSMIGIKTYLNEEYLTNYWADGLIIATPTGSTGYSLSCNGPVILPDSTSLIITPIAPHNLNARPIVIPEDTSIQLEISAREKDFLISLDSRITTVSQETKVYIEKAPFTIKTIQLEDQSYLKTLRKKLLWGEDIRNQASS</sequence>
<dbReference type="Proteomes" id="UP001497416">
    <property type="component" value="Unassembled WGS sequence"/>
</dbReference>
<dbReference type="InterPro" id="IPR017437">
    <property type="entry name" value="ATP-NAD_kinase_PpnK-typ_C"/>
</dbReference>
<feature type="binding site" evidence="6">
    <location>
        <begin position="150"/>
        <end position="151"/>
    </location>
    <ligand>
        <name>NAD(+)</name>
        <dbReference type="ChEBI" id="CHEBI:57540"/>
    </ligand>
</feature>
<protein>
    <recommendedName>
        <fullName evidence="6">NAD kinase</fullName>
        <ecNumber evidence="6">2.7.1.23</ecNumber>
    </recommendedName>
    <alternativeName>
        <fullName evidence="6">ATP-dependent NAD kinase</fullName>
    </alternativeName>
</protein>
<dbReference type="GO" id="GO:0003951">
    <property type="term" value="F:NAD+ kinase activity"/>
    <property type="evidence" value="ECO:0007669"/>
    <property type="project" value="UniProtKB-EC"/>
</dbReference>
<dbReference type="RefSeq" id="WP_348712650.1">
    <property type="nucleotide sequence ID" value="NZ_CAXIXY010000005.1"/>
</dbReference>
<feature type="binding site" evidence="6">
    <location>
        <begin position="75"/>
        <end position="76"/>
    </location>
    <ligand>
        <name>NAD(+)</name>
        <dbReference type="ChEBI" id="CHEBI:57540"/>
    </ligand>
</feature>
<reference evidence="7 8" key="1">
    <citation type="submission" date="2024-05" db="EMBL/GenBank/DDBJ databases">
        <authorList>
            <person name="Duchaud E."/>
        </authorList>
    </citation>
    <scope>NUCLEOTIDE SEQUENCE [LARGE SCALE GENOMIC DNA]</scope>
    <source>
        <strain evidence="7">Ena-SAMPLE-TAB-13-05-2024-13:56:06:370-140302</strain>
    </source>
</reference>
<dbReference type="EC" id="2.7.1.23" evidence="6"/>
<dbReference type="InterPro" id="IPR016064">
    <property type="entry name" value="NAD/diacylglycerol_kinase_sf"/>
</dbReference>
<comment type="caution">
    <text evidence="7">The sequence shown here is derived from an EMBL/GenBank/DDBJ whole genome shotgun (WGS) entry which is preliminary data.</text>
</comment>
<dbReference type="Gene3D" id="2.60.200.30">
    <property type="entry name" value="Probable inorganic polyphosphate/atp-NAD kinase, domain 2"/>
    <property type="match status" value="1"/>
</dbReference>
<keyword evidence="6" id="KW-0067">ATP-binding</keyword>
<dbReference type="HAMAP" id="MF_00361">
    <property type="entry name" value="NAD_kinase"/>
    <property type="match status" value="1"/>
</dbReference>
<organism evidence="7 8">
    <name type="scientific">Tenacibaculum platacis</name>
    <dbReference type="NCBI Taxonomy" id="3137852"/>
    <lineage>
        <taxon>Bacteria</taxon>
        <taxon>Pseudomonadati</taxon>
        <taxon>Bacteroidota</taxon>
        <taxon>Flavobacteriia</taxon>
        <taxon>Flavobacteriales</taxon>
        <taxon>Flavobacteriaceae</taxon>
        <taxon>Tenacibaculum</taxon>
    </lineage>
</organism>
<evidence type="ECO:0000313" key="8">
    <source>
        <dbReference type="Proteomes" id="UP001497416"/>
    </source>
</evidence>
<keyword evidence="6" id="KW-0963">Cytoplasm</keyword>
<dbReference type="Pfam" id="PF20143">
    <property type="entry name" value="NAD_kinase_C"/>
    <property type="match status" value="1"/>
</dbReference>
<keyword evidence="1 6" id="KW-0808">Transferase</keyword>
<dbReference type="NCBIfam" id="NF002521">
    <property type="entry name" value="PRK01911.1"/>
    <property type="match status" value="1"/>
</dbReference>
<evidence type="ECO:0000256" key="3">
    <source>
        <dbReference type="ARBA" id="ARBA00022857"/>
    </source>
</evidence>
<feature type="binding site" evidence="6">
    <location>
        <position position="80"/>
    </location>
    <ligand>
        <name>NAD(+)</name>
        <dbReference type="ChEBI" id="CHEBI:57540"/>
    </ligand>
</feature>
<evidence type="ECO:0000256" key="1">
    <source>
        <dbReference type="ARBA" id="ARBA00022679"/>
    </source>
</evidence>
<name>A0ABP1EV60_9FLAO</name>
<accession>A0ABP1EV60</accession>
<comment type="function">
    <text evidence="6">Involved in the regulation of the intracellular balance of NAD and NADP, and is a key enzyme in the biosynthesis of NADP. Catalyzes specifically the phosphorylation on 2'-hydroxyl of the adenosine moiety of NAD to yield NADP.</text>
</comment>
<keyword evidence="3 6" id="KW-0521">NADP</keyword>
<feature type="binding site" evidence="6">
    <location>
        <position position="215"/>
    </location>
    <ligand>
        <name>NAD(+)</name>
        <dbReference type="ChEBI" id="CHEBI:57540"/>
    </ligand>
</feature>
<evidence type="ECO:0000256" key="5">
    <source>
        <dbReference type="ARBA" id="ARBA00047925"/>
    </source>
</evidence>
<dbReference type="Gene3D" id="3.40.50.10330">
    <property type="entry name" value="Probable inorganic polyphosphate/atp-NAD kinase, domain 1"/>
    <property type="match status" value="1"/>
</dbReference>
<comment type="cofactor">
    <cofactor evidence="6">
        <name>a divalent metal cation</name>
        <dbReference type="ChEBI" id="CHEBI:60240"/>
    </cofactor>
</comment>